<dbReference type="EMBL" id="JAINDJ010000006">
    <property type="protein sequence ID" value="KAG9445188.1"/>
    <property type="molecule type" value="Genomic_DNA"/>
</dbReference>
<name>A0AAV7ED60_ARIFI</name>
<dbReference type="InterPro" id="IPR007726">
    <property type="entry name" value="SS18_N"/>
</dbReference>
<evidence type="ECO:0000259" key="3">
    <source>
        <dbReference type="Pfam" id="PF05030"/>
    </source>
</evidence>
<dbReference type="Proteomes" id="UP000825729">
    <property type="component" value="Unassembled WGS sequence"/>
</dbReference>
<feature type="domain" description="SS18 N-terminal" evidence="3">
    <location>
        <begin position="19"/>
        <end position="74"/>
    </location>
</feature>
<feature type="region of interest" description="Disordered" evidence="2">
    <location>
        <begin position="173"/>
        <end position="224"/>
    </location>
</feature>
<evidence type="ECO:0000256" key="2">
    <source>
        <dbReference type="SAM" id="MobiDB-lite"/>
    </source>
</evidence>
<keyword evidence="5" id="KW-1185">Reference proteome</keyword>
<comment type="similarity">
    <text evidence="1">Belongs to the SS18 family.</text>
</comment>
<accession>A0AAV7ED60</accession>
<dbReference type="Pfam" id="PF05030">
    <property type="entry name" value="SSXT"/>
    <property type="match status" value="1"/>
</dbReference>
<proteinExistence type="inferred from homology"/>
<evidence type="ECO:0000313" key="5">
    <source>
        <dbReference type="Proteomes" id="UP000825729"/>
    </source>
</evidence>
<gene>
    <name evidence="4" type="ORF">H6P81_016528</name>
</gene>
<protein>
    <recommendedName>
        <fullName evidence="3">SS18 N-terminal domain-containing protein</fullName>
    </recommendedName>
</protein>
<dbReference type="AlphaFoldDB" id="A0AAV7ED60"/>
<reference evidence="4 5" key="1">
    <citation type="submission" date="2021-07" db="EMBL/GenBank/DDBJ databases">
        <title>The Aristolochia fimbriata genome: insights into angiosperm evolution, floral development and chemical biosynthesis.</title>
        <authorList>
            <person name="Jiao Y."/>
        </authorList>
    </citation>
    <scope>NUCLEOTIDE SEQUENCE [LARGE SCALE GENOMIC DNA]</scope>
    <source>
        <strain evidence="4">IBCAS-2021</strain>
        <tissue evidence="4">Leaf</tissue>
    </source>
</reference>
<evidence type="ECO:0000313" key="4">
    <source>
        <dbReference type="EMBL" id="KAG9445188.1"/>
    </source>
</evidence>
<evidence type="ECO:0000256" key="1">
    <source>
        <dbReference type="ARBA" id="ARBA00007945"/>
    </source>
</evidence>
<organism evidence="4 5">
    <name type="scientific">Aristolochia fimbriata</name>
    <name type="common">White veined hardy Dutchman's pipe vine</name>
    <dbReference type="NCBI Taxonomy" id="158543"/>
    <lineage>
        <taxon>Eukaryota</taxon>
        <taxon>Viridiplantae</taxon>
        <taxon>Streptophyta</taxon>
        <taxon>Embryophyta</taxon>
        <taxon>Tracheophyta</taxon>
        <taxon>Spermatophyta</taxon>
        <taxon>Magnoliopsida</taxon>
        <taxon>Magnoliidae</taxon>
        <taxon>Piperales</taxon>
        <taxon>Aristolochiaceae</taxon>
        <taxon>Aristolochia</taxon>
    </lineage>
</organism>
<comment type="caution">
    <text evidence="4">The sequence shown here is derived from an EMBL/GenBank/DDBJ whole genome shotgun (WGS) entry which is preliminary data.</text>
</comment>
<sequence length="224" mass="23971">MQHHLMQMQPMMSAYNPNAVTTDIIQQYLDENKQLILTILENQNTGKLSECAQNQARLQQNLMYLAAIADSQPQPPTMHAQFAANPAMQSGSRFLQHQQAQQMTPQSLMAARSSMLYAQQPLSALHQQQEALQNQLGMRSGRDGGLNMLHGETTIGGSSGGTLTAGGFPDFGRGTGDGLQAASRGMTSGSKGDMGNAGTSEGQGGQRDGNETPLYLKGSEEEGN</sequence>